<evidence type="ECO:0000256" key="1">
    <source>
        <dbReference type="ARBA" id="ARBA00023125"/>
    </source>
</evidence>
<name>A0ABW5DMC9_9PROT</name>
<dbReference type="Pfam" id="PF14246">
    <property type="entry name" value="TetR_C_7"/>
    <property type="match status" value="1"/>
</dbReference>
<dbReference type="InterPro" id="IPR001647">
    <property type="entry name" value="HTH_TetR"/>
</dbReference>
<dbReference type="InterPro" id="IPR039536">
    <property type="entry name" value="TetR_C_Proteobacteria"/>
</dbReference>
<feature type="DNA-binding region" description="H-T-H motif" evidence="2">
    <location>
        <begin position="48"/>
        <end position="67"/>
    </location>
</feature>
<dbReference type="SUPFAM" id="SSF46689">
    <property type="entry name" value="Homeodomain-like"/>
    <property type="match status" value="1"/>
</dbReference>
<dbReference type="InterPro" id="IPR050109">
    <property type="entry name" value="HTH-type_TetR-like_transc_reg"/>
</dbReference>
<evidence type="ECO:0000256" key="2">
    <source>
        <dbReference type="PROSITE-ProRule" id="PRU00335"/>
    </source>
</evidence>
<dbReference type="Pfam" id="PF00440">
    <property type="entry name" value="TetR_N"/>
    <property type="match status" value="1"/>
</dbReference>
<dbReference type="PROSITE" id="PS50977">
    <property type="entry name" value="HTH_TETR_2"/>
    <property type="match status" value="1"/>
</dbReference>
<comment type="caution">
    <text evidence="4">The sequence shown here is derived from an EMBL/GenBank/DDBJ whole genome shotgun (WGS) entry which is preliminary data.</text>
</comment>
<reference evidence="5" key="1">
    <citation type="journal article" date="2019" name="Int. J. Syst. Evol. Microbiol.">
        <title>The Global Catalogue of Microorganisms (GCM) 10K type strain sequencing project: providing services to taxonomists for standard genome sequencing and annotation.</title>
        <authorList>
            <consortium name="The Broad Institute Genomics Platform"/>
            <consortium name="The Broad Institute Genome Sequencing Center for Infectious Disease"/>
            <person name="Wu L."/>
            <person name="Ma J."/>
        </authorList>
    </citation>
    <scope>NUCLEOTIDE SEQUENCE [LARGE SCALE GENOMIC DNA]</scope>
    <source>
        <strain evidence="5">CGMCC 1.19062</strain>
    </source>
</reference>
<gene>
    <name evidence="4" type="ORF">ACFSM5_05315</name>
</gene>
<keyword evidence="1 2" id="KW-0238">DNA-binding</keyword>
<dbReference type="EMBL" id="JBHUIP010000003">
    <property type="protein sequence ID" value="MFD2262298.1"/>
    <property type="molecule type" value="Genomic_DNA"/>
</dbReference>
<dbReference type="InterPro" id="IPR009057">
    <property type="entry name" value="Homeodomain-like_sf"/>
</dbReference>
<evidence type="ECO:0000313" key="5">
    <source>
        <dbReference type="Proteomes" id="UP001597295"/>
    </source>
</evidence>
<accession>A0ABW5DMC9</accession>
<dbReference type="Gene3D" id="1.10.10.60">
    <property type="entry name" value="Homeodomain-like"/>
    <property type="match status" value="1"/>
</dbReference>
<sequence>MSDTTLDTLVSISRETDAGASNRREARRQAMMVAATELFCTKGYGATSLSEVVKQSGGSLSTLYDLFGNKAGLFRAIVEDRCRGITELFQRDDINEMPVEQALGTFACILINHTMDDDTMAALRTILAESIQFPELGHLFYESGPEPSKQAVANYLAEQTKRGRLVIDNPRRAAEDFCSLVCGDAKMRGMCGLPTFLPGITGEIQAQHAVEVFLRAYGPR</sequence>
<dbReference type="PANTHER" id="PTHR30055:SF146">
    <property type="entry name" value="HTH-TYPE TRANSCRIPTIONAL DUAL REGULATOR CECR"/>
    <property type="match status" value="1"/>
</dbReference>
<keyword evidence="5" id="KW-1185">Reference proteome</keyword>
<dbReference type="PANTHER" id="PTHR30055">
    <property type="entry name" value="HTH-TYPE TRANSCRIPTIONAL REGULATOR RUTR"/>
    <property type="match status" value="1"/>
</dbReference>
<dbReference type="Proteomes" id="UP001597295">
    <property type="component" value="Unassembled WGS sequence"/>
</dbReference>
<proteinExistence type="predicted"/>
<dbReference type="RefSeq" id="WP_379875225.1">
    <property type="nucleotide sequence ID" value="NZ_JBHUIP010000003.1"/>
</dbReference>
<evidence type="ECO:0000259" key="3">
    <source>
        <dbReference type="PROSITE" id="PS50977"/>
    </source>
</evidence>
<protein>
    <submittedName>
        <fullName evidence="4">TetR/AcrR family transcriptional regulator</fullName>
    </submittedName>
</protein>
<dbReference type="Gene3D" id="1.10.357.10">
    <property type="entry name" value="Tetracycline Repressor, domain 2"/>
    <property type="match status" value="1"/>
</dbReference>
<organism evidence="4 5">
    <name type="scientific">Lacibacterium aquatile</name>
    <dbReference type="NCBI Taxonomy" id="1168082"/>
    <lineage>
        <taxon>Bacteria</taxon>
        <taxon>Pseudomonadati</taxon>
        <taxon>Pseudomonadota</taxon>
        <taxon>Alphaproteobacteria</taxon>
        <taxon>Rhodospirillales</taxon>
        <taxon>Rhodospirillaceae</taxon>
    </lineage>
</organism>
<evidence type="ECO:0000313" key="4">
    <source>
        <dbReference type="EMBL" id="MFD2262298.1"/>
    </source>
</evidence>
<feature type="domain" description="HTH tetR-type" evidence="3">
    <location>
        <begin position="25"/>
        <end position="85"/>
    </location>
</feature>